<sequence>MPHSKTTSRLRKRQSPLSASCPSHLQKESCIKIGGILCNSLIDFPGRPALVIFMQGCDWRCPYCHNARLIPEDAEDTVDEDNVFEILRERPQAMRNLVVTGGEPTKQDGLLRFLEKAKMRDIPVKLDTNGSNPNALRQVIEKDLVAYVALDVKGPVERYARYCGTGHCGDAITESICILLENRIDYEFRTTVVPALHSPKDFESIGRMLKGGRHLFLQPFRSRHALRARLRLSREPSPEFIDVCADYARRWIPTTIRW</sequence>
<evidence type="ECO:0000256" key="4">
    <source>
        <dbReference type="ARBA" id="ARBA00022723"/>
    </source>
</evidence>
<feature type="region of interest" description="Disordered" evidence="7">
    <location>
        <begin position="1"/>
        <end position="20"/>
    </location>
</feature>
<evidence type="ECO:0000256" key="3">
    <source>
        <dbReference type="ARBA" id="ARBA00022691"/>
    </source>
</evidence>
<protein>
    <submittedName>
        <fullName evidence="9">Anaerobic ribonucleoside-triphosphate reductase activating protein</fullName>
    </submittedName>
</protein>
<accession>A0AAQ3LA83</accession>
<dbReference type="InterPro" id="IPR058240">
    <property type="entry name" value="rSAM_sf"/>
</dbReference>
<dbReference type="InterPro" id="IPR012840">
    <property type="entry name" value="NrdG2"/>
</dbReference>
<dbReference type="AlphaFoldDB" id="A0AAQ3LA83"/>
<organism evidence="9 10">
    <name type="scientific">Rubellicoccus peritrichatus</name>
    <dbReference type="NCBI Taxonomy" id="3080537"/>
    <lineage>
        <taxon>Bacteria</taxon>
        <taxon>Pseudomonadati</taxon>
        <taxon>Verrucomicrobiota</taxon>
        <taxon>Opitutia</taxon>
        <taxon>Puniceicoccales</taxon>
        <taxon>Cerasicoccaceae</taxon>
        <taxon>Rubellicoccus</taxon>
    </lineage>
</organism>
<dbReference type="PANTHER" id="PTHR30352:SF13">
    <property type="entry name" value="GLYCYL-RADICAL ENZYME ACTIVATING ENZYME YJJW-RELATED"/>
    <property type="match status" value="1"/>
</dbReference>
<keyword evidence="5" id="KW-0408">Iron</keyword>
<proteinExistence type="predicted"/>
<dbReference type="SFLD" id="SFLDG01094">
    <property type="entry name" value="Uncharacterised_Radical_SAM_Su"/>
    <property type="match status" value="1"/>
</dbReference>
<dbReference type="KEGG" id="puo:RZN69_16515"/>
<evidence type="ECO:0000256" key="7">
    <source>
        <dbReference type="SAM" id="MobiDB-lite"/>
    </source>
</evidence>
<dbReference type="InterPro" id="IPR013785">
    <property type="entry name" value="Aldolase_TIM"/>
</dbReference>
<evidence type="ECO:0000259" key="8">
    <source>
        <dbReference type="PROSITE" id="PS51918"/>
    </source>
</evidence>
<dbReference type="InterPro" id="IPR007197">
    <property type="entry name" value="rSAM"/>
</dbReference>
<dbReference type="NCBIfam" id="TIGR02495">
    <property type="entry name" value="NrdG2"/>
    <property type="match status" value="1"/>
</dbReference>
<dbReference type="SFLD" id="SFLDS00029">
    <property type="entry name" value="Radical_SAM"/>
    <property type="match status" value="1"/>
</dbReference>
<evidence type="ECO:0000256" key="5">
    <source>
        <dbReference type="ARBA" id="ARBA00023004"/>
    </source>
</evidence>
<evidence type="ECO:0000256" key="6">
    <source>
        <dbReference type="ARBA" id="ARBA00023014"/>
    </source>
</evidence>
<name>A0AAQ3LA83_9BACT</name>
<dbReference type="GO" id="GO:0051539">
    <property type="term" value="F:4 iron, 4 sulfur cluster binding"/>
    <property type="evidence" value="ECO:0007669"/>
    <property type="project" value="UniProtKB-KW"/>
</dbReference>
<dbReference type="PANTHER" id="PTHR30352">
    <property type="entry name" value="PYRUVATE FORMATE-LYASE-ACTIVATING ENZYME"/>
    <property type="match status" value="1"/>
</dbReference>
<dbReference type="GO" id="GO:0003824">
    <property type="term" value="F:catalytic activity"/>
    <property type="evidence" value="ECO:0007669"/>
    <property type="project" value="InterPro"/>
</dbReference>
<keyword evidence="10" id="KW-1185">Reference proteome</keyword>
<gene>
    <name evidence="9" type="ORF">RZN69_16515</name>
</gene>
<dbReference type="RefSeq" id="WP_317832375.1">
    <property type="nucleotide sequence ID" value="NZ_CP136920.1"/>
</dbReference>
<dbReference type="GO" id="GO:0046872">
    <property type="term" value="F:metal ion binding"/>
    <property type="evidence" value="ECO:0007669"/>
    <property type="project" value="UniProtKB-KW"/>
</dbReference>
<feature type="domain" description="Radical SAM core" evidence="8">
    <location>
        <begin position="43"/>
        <end position="258"/>
    </location>
</feature>
<keyword evidence="4" id="KW-0479">Metal-binding</keyword>
<dbReference type="CDD" id="cd01335">
    <property type="entry name" value="Radical_SAM"/>
    <property type="match status" value="1"/>
</dbReference>
<reference evidence="9 10" key="1">
    <citation type="submission" date="2023-10" db="EMBL/GenBank/DDBJ databases">
        <title>Rubellicoccus peritrichatus gen. nov., sp. nov., isolated from an algae of coral reef tank.</title>
        <authorList>
            <person name="Luo J."/>
        </authorList>
    </citation>
    <scope>NUCLEOTIDE SEQUENCE [LARGE SCALE GENOMIC DNA]</scope>
    <source>
        <strain evidence="9 10">CR14</strain>
    </source>
</reference>
<dbReference type="Proteomes" id="UP001304300">
    <property type="component" value="Chromosome"/>
</dbReference>
<evidence type="ECO:0000256" key="2">
    <source>
        <dbReference type="ARBA" id="ARBA00022485"/>
    </source>
</evidence>
<dbReference type="Pfam" id="PF04055">
    <property type="entry name" value="Radical_SAM"/>
    <property type="match status" value="1"/>
</dbReference>
<dbReference type="InterPro" id="IPR034457">
    <property type="entry name" value="Organic_radical-activating"/>
</dbReference>
<feature type="compositionally biased region" description="Basic residues" evidence="7">
    <location>
        <begin position="1"/>
        <end position="14"/>
    </location>
</feature>
<keyword evidence="3" id="KW-0949">S-adenosyl-L-methionine</keyword>
<evidence type="ECO:0000256" key="1">
    <source>
        <dbReference type="ARBA" id="ARBA00001966"/>
    </source>
</evidence>
<keyword evidence="2" id="KW-0004">4Fe-4S</keyword>
<keyword evidence="6" id="KW-0411">Iron-sulfur</keyword>
<evidence type="ECO:0000313" key="9">
    <source>
        <dbReference type="EMBL" id="WOO40225.1"/>
    </source>
</evidence>
<dbReference type="EMBL" id="CP136920">
    <property type="protein sequence ID" value="WOO40225.1"/>
    <property type="molecule type" value="Genomic_DNA"/>
</dbReference>
<comment type="cofactor">
    <cofactor evidence="1">
        <name>[4Fe-4S] cluster</name>
        <dbReference type="ChEBI" id="CHEBI:49883"/>
    </cofactor>
</comment>
<dbReference type="Gene3D" id="3.20.20.70">
    <property type="entry name" value="Aldolase class I"/>
    <property type="match status" value="1"/>
</dbReference>
<dbReference type="SUPFAM" id="SSF102114">
    <property type="entry name" value="Radical SAM enzymes"/>
    <property type="match status" value="1"/>
</dbReference>
<dbReference type="PROSITE" id="PS51918">
    <property type="entry name" value="RADICAL_SAM"/>
    <property type="match status" value="1"/>
</dbReference>
<evidence type="ECO:0000313" key="10">
    <source>
        <dbReference type="Proteomes" id="UP001304300"/>
    </source>
</evidence>